<dbReference type="InterPro" id="IPR026099">
    <property type="entry name" value="Odf2-rel"/>
</dbReference>
<keyword evidence="4 6" id="KW-0175">Coiled coil</keyword>
<keyword evidence="9" id="KW-1185">Reference proteome</keyword>
<evidence type="ECO:0000256" key="3">
    <source>
        <dbReference type="ARBA" id="ARBA00022490"/>
    </source>
</evidence>
<evidence type="ECO:0000256" key="1">
    <source>
        <dbReference type="ARBA" id="ARBA00004300"/>
    </source>
</evidence>
<feature type="coiled-coil region" evidence="6">
    <location>
        <begin position="831"/>
        <end position="1024"/>
    </location>
</feature>
<dbReference type="Proteomes" id="UP001159042">
    <property type="component" value="Unassembled WGS sequence"/>
</dbReference>
<evidence type="ECO:0000256" key="2">
    <source>
        <dbReference type="ARBA" id="ARBA00009316"/>
    </source>
</evidence>
<evidence type="ECO:0000256" key="4">
    <source>
        <dbReference type="ARBA" id="ARBA00023054"/>
    </source>
</evidence>
<keyword evidence="3" id="KW-0963">Cytoplasm</keyword>
<accession>A0AAV8WG95</accession>
<comment type="subcellular location">
    <subcellularLocation>
        <location evidence="1">Cytoplasm</location>
        <location evidence="1">Cytoskeleton</location>
        <location evidence="1">Microtubule organizing center</location>
        <location evidence="1">Centrosome</location>
    </subcellularLocation>
</comment>
<feature type="coiled-coil region" evidence="6">
    <location>
        <begin position="656"/>
        <end position="805"/>
    </location>
</feature>
<proteinExistence type="inferred from homology"/>
<reference evidence="8 9" key="1">
    <citation type="journal article" date="2023" name="Insect Mol. Biol.">
        <title>Genome sequencing provides insights into the evolution of gene families encoding plant cell wall-degrading enzymes in longhorned beetles.</title>
        <authorList>
            <person name="Shin N.R."/>
            <person name="Okamura Y."/>
            <person name="Kirsch R."/>
            <person name="Pauchet Y."/>
        </authorList>
    </citation>
    <scope>NUCLEOTIDE SEQUENCE [LARGE SCALE GENOMIC DNA]</scope>
    <source>
        <strain evidence="8">EAD_L_NR</strain>
    </source>
</reference>
<dbReference type="PANTHER" id="PTHR23162">
    <property type="entry name" value="OUTER DENSE FIBER OF SPERM TAILS 2"/>
    <property type="match status" value="1"/>
</dbReference>
<feature type="region of interest" description="Disordered" evidence="7">
    <location>
        <begin position="437"/>
        <end position="461"/>
    </location>
</feature>
<feature type="coiled-coil region" evidence="6">
    <location>
        <begin position="499"/>
        <end position="526"/>
    </location>
</feature>
<keyword evidence="5" id="KW-0206">Cytoskeleton</keyword>
<evidence type="ECO:0000256" key="5">
    <source>
        <dbReference type="ARBA" id="ARBA00023212"/>
    </source>
</evidence>
<dbReference type="EMBL" id="JANEYG010000002">
    <property type="protein sequence ID" value="KAJ8924761.1"/>
    <property type="molecule type" value="Genomic_DNA"/>
</dbReference>
<evidence type="ECO:0000313" key="9">
    <source>
        <dbReference type="Proteomes" id="UP001159042"/>
    </source>
</evidence>
<sequence length="1044" mass="119310">MKSRQKFTVSGKYPSKRFESETDNSLEQRVKKKIASNPLIQKNLNFLHNYSSIFRKPAAHFGDADSYFKKSLRSYEAFDIIRDLNLQSHLVRSAKSFDSLIKRKPRSRQTLLSPRFPNRHSISNLNCATAAAEREEVFVKELFSSEAKEEFSSDKGDSSKFNLKLDEVEEVSEESVTPRFEDSLNQTLDEILKGEEDDMEEGEVFDEGLEDEYNEQEQDGEVVEGVDVGVEGATEEEVNLKSKQRIVNVVTLSILQDDEMAEVGRMIEEASEELDQVAEENKELMQNLQGEGDSPSKQPGGGEAVEGSVFQFNPEIDAAILRELEDAEKQAKETAAVINQLKTRVGELLQKEKMTEVEAKELEEKNKELKAQMILFEEKTKRIQQLIAQSNLFENMIPVKPMLQKKNKEDMLPKVIVCGLQDGNMPTFIVCDGKKKCTPRGQPRGAPETPDGDFLSSPLSPKLPPQVVKKLNECYCMQEKLAAENADLEGKRYKLQSDLLNKDQTVENLQRQLGSLQNEMHMVCQENCLLNQKLQSGGAAPAYSPYGRSTSPNKNKKMPCGKGKGICPADIEARLEQYSENTQCLEKQLGDMEAEVRTMQEELIAVQREREHLEHHRKLLCVPPPCAPAPCYPPPPCGPYPCMPPPNSPSPCECGKGSSDQQLRELKEQYNRLQDDFKGKLTEVAGLRTDNEKFKETAKTAEEAKKTAEAKLKEIEAELKKLKGNRSSKVGGKEQQIDIEQQLTVAKQRFREAQDELEELRALVQDQQGQLDDYRNKYLEAQQQVEEQRRTIDMMEMENQRISEQVNLEIQRVKNQFQEKLTELMPLPDILKSTQMKLQEAQQMHLLAERNNEAIARELQQYKDKLAALTDEMDLAKSGELQGADEKQVLRMKVKELEEALEELREENDKLRTELEQLQEKCDDFERTAEERAHEIIQLESQLENLREETARQVARTKDRCEIVRRSMQNQINDLERQLAQSRALAKAAQKDRDEIRQKMQAQINNLNENFEDAQMRIRNLQGHVNFLKNTYGNVFPAGDEKKG</sequence>
<dbReference type="AlphaFoldDB" id="A0AAV8WG95"/>
<feature type="coiled-coil region" evidence="6">
    <location>
        <begin position="321"/>
        <end position="379"/>
    </location>
</feature>
<dbReference type="PANTHER" id="PTHR23162:SF10">
    <property type="entry name" value="FI13205P"/>
    <property type="match status" value="1"/>
</dbReference>
<comment type="similarity">
    <text evidence="2">Belongs to the ODF2 family.</text>
</comment>
<dbReference type="Gene3D" id="1.10.287.1490">
    <property type="match status" value="1"/>
</dbReference>
<evidence type="ECO:0000313" key="8">
    <source>
        <dbReference type="EMBL" id="KAJ8924761.1"/>
    </source>
</evidence>
<dbReference type="GO" id="GO:0005813">
    <property type="term" value="C:centrosome"/>
    <property type="evidence" value="ECO:0007669"/>
    <property type="project" value="UniProtKB-SubCell"/>
</dbReference>
<feature type="coiled-coil region" evidence="6">
    <location>
        <begin position="575"/>
        <end position="616"/>
    </location>
</feature>
<evidence type="ECO:0000256" key="7">
    <source>
        <dbReference type="SAM" id="MobiDB-lite"/>
    </source>
</evidence>
<feature type="region of interest" description="Disordered" evidence="7">
    <location>
        <begin position="1"/>
        <end position="24"/>
    </location>
</feature>
<organism evidence="8 9">
    <name type="scientific">Exocentrus adspersus</name>
    <dbReference type="NCBI Taxonomy" id="1586481"/>
    <lineage>
        <taxon>Eukaryota</taxon>
        <taxon>Metazoa</taxon>
        <taxon>Ecdysozoa</taxon>
        <taxon>Arthropoda</taxon>
        <taxon>Hexapoda</taxon>
        <taxon>Insecta</taxon>
        <taxon>Pterygota</taxon>
        <taxon>Neoptera</taxon>
        <taxon>Endopterygota</taxon>
        <taxon>Coleoptera</taxon>
        <taxon>Polyphaga</taxon>
        <taxon>Cucujiformia</taxon>
        <taxon>Chrysomeloidea</taxon>
        <taxon>Cerambycidae</taxon>
        <taxon>Lamiinae</taxon>
        <taxon>Acanthocinini</taxon>
        <taxon>Exocentrus</taxon>
    </lineage>
</organism>
<protein>
    <submittedName>
        <fullName evidence="8">Uncharacterized protein</fullName>
    </submittedName>
</protein>
<dbReference type="GO" id="GO:1902017">
    <property type="term" value="P:regulation of cilium assembly"/>
    <property type="evidence" value="ECO:0007669"/>
    <property type="project" value="TreeGrafter"/>
</dbReference>
<evidence type="ECO:0000256" key="6">
    <source>
        <dbReference type="SAM" id="Coils"/>
    </source>
</evidence>
<name>A0AAV8WG95_9CUCU</name>
<comment type="caution">
    <text evidence="8">The sequence shown here is derived from an EMBL/GenBank/DDBJ whole genome shotgun (WGS) entry which is preliminary data.</text>
</comment>
<gene>
    <name evidence="8" type="ORF">NQ315_000914</name>
</gene>
<feature type="region of interest" description="Disordered" evidence="7">
    <location>
        <begin position="287"/>
        <end position="306"/>
    </location>
</feature>